<name>A0ABT5HT37_9CAUL</name>
<accession>A0ABT5HT37</accession>
<dbReference type="Proteomes" id="UP001214854">
    <property type="component" value="Unassembled WGS sequence"/>
</dbReference>
<organism evidence="1 2">
    <name type="scientific">Asticcacaulis aquaticus</name>
    <dbReference type="NCBI Taxonomy" id="2984212"/>
    <lineage>
        <taxon>Bacteria</taxon>
        <taxon>Pseudomonadati</taxon>
        <taxon>Pseudomonadota</taxon>
        <taxon>Alphaproteobacteria</taxon>
        <taxon>Caulobacterales</taxon>
        <taxon>Caulobacteraceae</taxon>
        <taxon>Asticcacaulis</taxon>
    </lineage>
</organism>
<comment type="caution">
    <text evidence="1">The sequence shown here is derived from an EMBL/GenBank/DDBJ whole genome shotgun (WGS) entry which is preliminary data.</text>
</comment>
<evidence type="ECO:0000313" key="2">
    <source>
        <dbReference type="Proteomes" id="UP001214854"/>
    </source>
</evidence>
<evidence type="ECO:0008006" key="3">
    <source>
        <dbReference type="Google" id="ProtNLM"/>
    </source>
</evidence>
<reference evidence="1 2" key="1">
    <citation type="submission" date="2023-01" db="EMBL/GenBank/DDBJ databases">
        <title>Novel species of the genus Asticcacaulis isolated from rivers.</title>
        <authorList>
            <person name="Lu H."/>
        </authorList>
    </citation>
    <scope>NUCLEOTIDE SEQUENCE [LARGE SCALE GENOMIC DNA]</scope>
    <source>
        <strain evidence="1 2">BYS171W</strain>
    </source>
</reference>
<gene>
    <name evidence="1" type="ORF">PQU92_07685</name>
</gene>
<protein>
    <recommendedName>
        <fullName evidence="3">ABC transporter substrate-binding protein</fullName>
    </recommendedName>
</protein>
<sequence length="112" mass="11516">MRKPLPSPTSASPRRPNACAVAGGFGLCLLLLIANGLAPRPGKSVAVLTLPLSSVAETGLVVARAGGQFEDAALSGRIIVARSDDPHFIDRLYTQGAVLVFNPGILAGCRPL</sequence>
<dbReference type="EMBL" id="JAQQKX010000005">
    <property type="protein sequence ID" value="MDC7683154.1"/>
    <property type="molecule type" value="Genomic_DNA"/>
</dbReference>
<keyword evidence="2" id="KW-1185">Reference proteome</keyword>
<evidence type="ECO:0000313" key="1">
    <source>
        <dbReference type="EMBL" id="MDC7683154.1"/>
    </source>
</evidence>
<proteinExistence type="predicted"/>
<dbReference type="RefSeq" id="WP_272747634.1">
    <property type="nucleotide sequence ID" value="NZ_JAQQKX010000005.1"/>
</dbReference>